<dbReference type="AlphaFoldDB" id="A0A9Q1IFJ3"/>
<sequence>MHTASGSAHRKTAVRQDSYSKFLLSPRRVEFGFRSSRLYDLALRASLWSIPIMRDGSFYAQPWPFGGNVRRFSFAAPLTSVTRLFPRSLPCHADCKSRSGEASAAELRRAPAARTARLAGRGAGLDADPLIYDRNQARRCAATEVHIREDTARPPVTRWMGTEVAEMRRGEPSSGRRQGAESCECFVTSSGVLFRVSLSDRGMLQVLRTPRLALCQFGQIAVPTGSPGFSLQRAQGTAAPVCPLQFKGIEGIG</sequence>
<reference evidence="1" key="1">
    <citation type="journal article" date="2023" name="Science">
        <title>Genome structures resolve the early diversification of teleost fishes.</title>
        <authorList>
            <person name="Parey E."/>
            <person name="Louis A."/>
            <person name="Montfort J."/>
            <person name="Bouchez O."/>
            <person name="Roques C."/>
            <person name="Iampietro C."/>
            <person name="Lluch J."/>
            <person name="Castinel A."/>
            <person name="Donnadieu C."/>
            <person name="Desvignes T."/>
            <person name="Floi Bucao C."/>
            <person name="Jouanno E."/>
            <person name="Wen M."/>
            <person name="Mejri S."/>
            <person name="Dirks R."/>
            <person name="Jansen H."/>
            <person name="Henkel C."/>
            <person name="Chen W.J."/>
            <person name="Zahm M."/>
            <person name="Cabau C."/>
            <person name="Klopp C."/>
            <person name="Thompson A.W."/>
            <person name="Robinson-Rechavi M."/>
            <person name="Braasch I."/>
            <person name="Lecointre G."/>
            <person name="Bobe J."/>
            <person name="Postlethwait J.H."/>
            <person name="Berthelot C."/>
            <person name="Roest Crollius H."/>
            <person name="Guiguen Y."/>
        </authorList>
    </citation>
    <scope>NUCLEOTIDE SEQUENCE</scope>
    <source>
        <strain evidence="1">WJC10195</strain>
    </source>
</reference>
<name>A0A9Q1IFJ3_SYNKA</name>
<evidence type="ECO:0000313" key="1">
    <source>
        <dbReference type="EMBL" id="KAJ8337862.1"/>
    </source>
</evidence>
<gene>
    <name evidence="1" type="ORF">SKAU_G00368280</name>
</gene>
<keyword evidence="2" id="KW-1185">Reference proteome</keyword>
<comment type="caution">
    <text evidence="1">The sequence shown here is derived from an EMBL/GenBank/DDBJ whole genome shotgun (WGS) entry which is preliminary data.</text>
</comment>
<accession>A0A9Q1IFJ3</accession>
<dbReference type="Proteomes" id="UP001152622">
    <property type="component" value="Chromosome 18"/>
</dbReference>
<evidence type="ECO:0000313" key="2">
    <source>
        <dbReference type="Proteomes" id="UP001152622"/>
    </source>
</evidence>
<dbReference type="EMBL" id="JAINUF010000018">
    <property type="protein sequence ID" value="KAJ8337862.1"/>
    <property type="molecule type" value="Genomic_DNA"/>
</dbReference>
<proteinExistence type="predicted"/>
<organism evidence="1 2">
    <name type="scientific">Synaphobranchus kaupii</name>
    <name type="common">Kaup's arrowtooth eel</name>
    <dbReference type="NCBI Taxonomy" id="118154"/>
    <lineage>
        <taxon>Eukaryota</taxon>
        <taxon>Metazoa</taxon>
        <taxon>Chordata</taxon>
        <taxon>Craniata</taxon>
        <taxon>Vertebrata</taxon>
        <taxon>Euteleostomi</taxon>
        <taxon>Actinopterygii</taxon>
        <taxon>Neopterygii</taxon>
        <taxon>Teleostei</taxon>
        <taxon>Anguilliformes</taxon>
        <taxon>Synaphobranchidae</taxon>
        <taxon>Synaphobranchus</taxon>
    </lineage>
</organism>
<protein>
    <submittedName>
        <fullName evidence="1">Uncharacterized protein</fullName>
    </submittedName>
</protein>